<evidence type="ECO:0000256" key="2">
    <source>
        <dbReference type="ARBA" id="ARBA00022692"/>
    </source>
</evidence>
<keyword evidence="6" id="KW-0732">Signal</keyword>
<gene>
    <name evidence="7" type="ORF">E1A91_D08G063800v1</name>
</gene>
<dbReference type="Pfam" id="PF02535">
    <property type="entry name" value="Zip"/>
    <property type="match status" value="2"/>
</dbReference>
<evidence type="ECO:0000256" key="6">
    <source>
        <dbReference type="SAM" id="SignalP"/>
    </source>
</evidence>
<name>A0A5D2TTR9_GOSMU</name>
<organism evidence="7 8">
    <name type="scientific">Gossypium mustelinum</name>
    <name type="common">Cotton</name>
    <name type="synonym">Gossypium caicoense</name>
    <dbReference type="NCBI Taxonomy" id="34275"/>
    <lineage>
        <taxon>Eukaryota</taxon>
        <taxon>Viridiplantae</taxon>
        <taxon>Streptophyta</taxon>
        <taxon>Embryophyta</taxon>
        <taxon>Tracheophyta</taxon>
        <taxon>Spermatophyta</taxon>
        <taxon>Magnoliopsida</taxon>
        <taxon>eudicotyledons</taxon>
        <taxon>Gunneridae</taxon>
        <taxon>Pentapetalae</taxon>
        <taxon>rosids</taxon>
        <taxon>malvids</taxon>
        <taxon>Malvales</taxon>
        <taxon>Malvaceae</taxon>
        <taxon>Malvoideae</taxon>
        <taxon>Gossypium</taxon>
    </lineage>
</organism>
<keyword evidence="8" id="KW-1185">Reference proteome</keyword>
<feature type="transmembrane region" description="Helical" evidence="5">
    <location>
        <begin position="261"/>
        <end position="280"/>
    </location>
</feature>
<keyword evidence="3 5" id="KW-1133">Transmembrane helix</keyword>
<dbReference type="GO" id="GO:0005886">
    <property type="term" value="C:plasma membrane"/>
    <property type="evidence" value="ECO:0007669"/>
    <property type="project" value="TreeGrafter"/>
</dbReference>
<reference evidence="7 8" key="1">
    <citation type="submission" date="2019-07" db="EMBL/GenBank/DDBJ databases">
        <title>WGS assembly of Gossypium mustelinum.</title>
        <authorList>
            <person name="Chen Z.J."/>
            <person name="Sreedasyam A."/>
            <person name="Ando A."/>
            <person name="Song Q."/>
            <person name="De L."/>
            <person name="Hulse-Kemp A."/>
            <person name="Ding M."/>
            <person name="Ye W."/>
            <person name="Kirkbride R."/>
            <person name="Jenkins J."/>
            <person name="Plott C."/>
            <person name="Lovell J."/>
            <person name="Lin Y.-M."/>
            <person name="Vaughn R."/>
            <person name="Liu B."/>
            <person name="Li W."/>
            <person name="Simpson S."/>
            <person name="Scheffler B."/>
            <person name="Saski C."/>
            <person name="Grover C."/>
            <person name="Hu G."/>
            <person name="Conover J."/>
            <person name="Carlson J."/>
            <person name="Shu S."/>
            <person name="Boston L."/>
            <person name="Williams M."/>
            <person name="Peterson D."/>
            <person name="Mcgee K."/>
            <person name="Jones D."/>
            <person name="Wendel J."/>
            <person name="Stelly D."/>
            <person name="Grimwood J."/>
            <person name="Schmutz J."/>
        </authorList>
    </citation>
    <scope>NUCLEOTIDE SEQUENCE [LARGE SCALE GENOMIC DNA]</scope>
    <source>
        <strain evidence="7">1408120.09</strain>
    </source>
</reference>
<protein>
    <recommendedName>
        <fullName evidence="9">Zinc/iron permease</fullName>
    </recommendedName>
</protein>
<feature type="chain" id="PRO_5022760692" description="Zinc/iron permease" evidence="6">
    <location>
        <begin position="26"/>
        <end position="297"/>
    </location>
</feature>
<dbReference type="PANTHER" id="PTHR11040">
    <property type="entry name" value="ZINC/IRON TRANSPORTER"/>
    <property type="match status" value="1"/>
</dbReference>
<dbReference type="Proteomes" id="UP000323597">
    <property type="component" value="Chromosome D08"/>
</dbReference>
<feature type="transmembrane region" description="Helical" evidence="5">
    <location>
        <begin position="44"/>
        <end position="66"/>
    </location>
</feature>
<dbReference type="GO" id="GO:0005385">
    <property type="term" value="F:zinc ion transmembrane transporter activity"/>
    <property type="evidence" value="ECO:0007669"/>
    <property type="project" value="TreeGrafter"/>
</dbReference>
<dbReference type="PANTHER" id="PTHR11040:SF35">
    <property type="entry name" value="ZINC TRANSPORTER 5"/>
    <property type="match status" value="1"/>
</dbReference>
<feature type="transmembrane region" description="Helical" evidence="5">
    <location>
        <begin position="78"/>
        <end position="96"/>
    </location>
</feature>
<evidence type="ECO:0000313" key="8">
    <source>
        <dbReference type="Proteomes" id="UP000323597"/>
    </source>
</evidence>
<evidence type="ECO:0000256" key="4">
    <source>
        <dbReference type="ARBA" id="ARBA00023136"/>
    </source>
</evidence>
<feature type="signal peptide" evidence="6">
    <location>
        <begin position="1"/>
        <end position="25"/>
    </location>
</feature>
<evidence type="ECO:0000256" key="1">
    <source>
        <dbReference type="ARBA" id="ARBA00004141"/>
    </source>
</evidence>
<evidence type="ECO:0000256" key="3">
    <source>
        <dbReference type="ARBA" id="ARBA00022989"/>
    </source>
</evidence>
<accession>A0A5D2TTR9</accession>
<evidence type="ECO:0008006" key="9">
    <source>
        <dbReference type="Google" id="ProtNLM"/>
    </source>
</evidence>
<proteinExistence type="predicted"/>
<keyword evidence="2 5" id="KW-0812">Transmembrane</keyword>
<keyword evidence="4 5" id="KW-0472">Membrane</keyword>
<feature type="transmembrane region" description="Helical" evidence="5">
    <location>
        <begin position="219"/>
        <end position="241"/>
    </location>
</feature>
<evidence type="ECO:0000313" key="7">
    <source>
        <dbReference type="EMBL" id="TYI68075.1"/>
    </source>
</evidence>
<evidence type="ECO:0000256" key="5">
    <source>
        <dbReference type="SAM" id="Phobius"/>
    </source>
</evidence>
<sequence>MIKFNQPQLFTFLLFSILFPPLVRGDCTCDLGNEDRSKALALKYKMAAIVSILVATAIGVCFPLLGKTIDALYPEMDVFFVIKAFAVCVILSTRFIHVLPDAIENFTSHCLDENPWWKFSLVGISHLNNTQQAHCDEKKKTEENEIMLYISTQLLRYLVSQVLELRIVMHSVIIGIFSDASKSPKTIKLLTAALTFHQFFEGMGLGGCILQARFKARCVAIMVLFFSLTTPVGIGIGIRISNTYNENNPMTLVVEGMLNAASAWNLIYMALVDLLAVDFMNPKLQNDGKMGPFLVLL</sequence>
<comment type="subcellular location">
    <subcellularLocation>
        <location evidence="1">Membrane</location>
        <topology evidence="1">Multi-pass membrane protein</topology>
    </subcellularLocation>
</comment>
<dbReference type="InterPro" id="IPR003689">
    <property type="entry name" value="ZIP"/>
</dbReference>
<dbReference type="EMBL" id="CM017656">
    <property type="protein sequence ID" value="TYI68075.1"/>
    <property type="molecule type" value="Genomic_DNA"/>
</dbReference>
<dbReference type="AlphaFoldDB" id="A0A5D2TTR9"/>